<feature type="region of interest" description="Disordered" evidence="3">
    <location>
        <begin position="515"/>
        <end position="553"/>
    </location>
</feature>
<evidence type="ECO:0000313" key="5">
    <source>
        <dbReference type="Proteomes" id="UP000521872"/>
    </source>
</evidence>
<dbReference type="Proteomes" id="UP000521872">
    <property type="component" value="Unassembled WGS sequence"/>
</dbReference>
<evidence type="ECO:0000256" key="3">
    <source>
        <dbReference type="SAM" id="MobiDB-lite"/>
    </source>
</evidence>
<feature type="compositionally biased region" description="Low complexity" evidence="3">
    <location>
        <begin position="152"/>
        <end position="184"/>
    </location>
</feature>
<dbReference type="Pfam" id="PF01237">
    <property type="entry name" value="Oxysterol_BP"/>
    <property type="match status" value="1"/>
</dbReference>
<dbReference type="GO" id="GO:0016020">
    <property type="term" value="C:membrane"/>
    <property type="evidence" value="ECO:0007669"/>
    <property type="project" value="TreeGrafter"/>
</dbReference>
<dbReference type="Gene3D" id="2.40.160.120">
    <property type="match status" value="1"/>
</dbReference>
<gene>
    <name evidence="4" type="ORF">D9613_008697</name>
</gene>
<evidence type="ECO:0000256" key="1">
    <source>
        <dbReference type="ARBA" id="ARBA00008842"/>
    </source>
</evidence>
<dbReference type="InterPro" id="IPR000648">
    <property type="entry name" value="Oxysterol-bd"/>
</dbReference>
<dbReference type="PROSITE" id="PS01013">
    <property type="entry name" value="OSBP"/>
    <property type="match status" value="1"/>
</dbReference>
<proteinExistence type="inferred from homology"/>
<sequence>MSTNPHDSAIDEDAPGPPISVPDSADTGEGGKLKMIVQLVKKCLGVKDIAAMRLSLPASLLEPVPNLEYWNYLDRPDVFAAINDSDDPFMRMLSVLRFTLTKDLKFVHGKVCKPYNSVLGEHFQAHWDVVPNHYKPQDMEDSPRDSIGVASEVASVKSGKSSKSTRSGLSSFTKRKSTSTAATSPQPLTDDANLAAQVSNLSLSSANEEPVRVVYLTEQVSHHPPVSAYYASCPSRHISMSGIDQISAKVSGTTLRVAPGQYNQGIFIDLTGGPGEGEKYHITHPVASVNGILRGSFYVTVSESTIITCEGGKPGHKFRTIIEYKEESWLGRAHFLLEGVIHTVFDSDPDHCAEWTKVKHVPHNRVVAAFDGSWRGKIRWKRVGTGSYPTEDHAGVTRSTSSSPSPSHVTLPTPNIPAASLSKADVAYNFVDGEWMDLIDLSNLFQLPKVVRPLEKQHPRESRKLWQNVTDHLVKKEFSEATKEKVAIEQRQRDEAAERKKSGAVFVPRYFENDLENGRSPLTAEGEAAVKEELEEGKSTDSSTPGIEKASPT</sequence>
<feature type="compositionally biased region" description="Basic and acidic residues" evidence="3">
    <location>
        <begin position="528"/>
        <end position="539"/>
    </location>
</feature>
<dbReference type="GO" id="GO:0032934">
    <property type="term" value="F:sterol binding"/>
    <property type="evidence" value="ECO:0007669"/>
    <property type="project" value="TreeGrafter"/>
</dbReference>
<evidence type="ECO:0000313" key="4">
    <source>
        <dbReference type="EMBL" id="KAF4616483.1"/>
    </source>
</evidence>
<comment type="similarity">
    <text evidence="1 2">Belongs to the OSBP family.</text>
</comment>
<dbReference type="InterPro" id="IPR037239">
    <property type="entry name" value="OSBP_sf"/>
</dbReference>
<protein>
    <recommendedName>
        <fullName evidence="6">Oxysterol-binding protein</fullName>
    </recommendedName>
</protein>
<dbReference type="SUPFAM" id="SSF144000">
    <property type="entry name" value="Oxysterol-binding protein-like"/>
    <property type="match status" value="1"/>
</dbReference>
<dbReference type="InterPro" id="IPR018494">
    <property type="entry name" value="Oxysterol-bd_CS"/>
</dbReference>
<dbReference type="EMBL" id="JAACJL010000031">
    <property type="protein sequence ID" value="KAF4616483.1"/>
    <property type="molecule type" value="Genomic_DNA"/>
</dbReference>
<accession>A0A8H4VNH8</accession>
<feature type="region of interest" description="Disordered" evidence="3">
    <location>
        <begin position="389"/>
        <end position="411"/>
    </location>
</feature>
<evidence type="ECO:0008006" key="6">
    <source>
        <dbReference type="Google" id="ProtNLM"/>
    </source>
</evidence>
<dbReference type="AlphaFoldDB" id="A0A8H4VNH8"/>
<reference evidence="4 5" key="1">
    <citation type="submission" date="2019-12" db="EMBL/GenBank/DDBJ databases">
        <authorList>
            <person name="Floudas D."/>
            <person name="Bentzer J."/>
            <person name="Ahren D."/>
            <person name="Johansson T."/>
            <person name="Persson P."/>
            <person name="Tunlid A."/>
        </authorList>
    </citation>
    <scope>NUCLEOTIDE SEQUENCE [LARGE SCALE GENOMIC DNA]</scope>
    <source>
        <strain evidence="4 5">CBS 102.39</strain>
    </source>
</reference>
<evidence type="ECO:0000256" key="2">
    <source>
        <dbReference type="RuleBase" id="RU003844"/>
    </source>
</evidence>
<dbReference type="PANTHER" id="PTHR10972:SF212">
    <property type="entry name" value="OXYSTEROL-BINDING PROTEIN-LIKE PROTEIN 1"/>
    <property type="match status" value="1"/>
</dbReference>
<name>A0A8H4VNH8_9AGAR</name>
<feature type="compositionally biased region" description="Low complexity" evidence="3">
    <location>
        <begin position="397"/>
        <end position="411"/>
    </location>
</feature>
<comment type="caution">
    <text evidence="4">The sequence shown here is derived from an EMBL/GenBank/DDBJ whole genome shotgun (WGS) entry which is preliminary data.</text>
</comment>
<dbReference type="PANTHER" id="PTHR10972">
    <property type="entry name" value="OXYSTEROL-BINDING PROTEIN-RELATED"/>
    <property type="match status" value="1"/>
</dbReference>
<dbReference type="GO" id="GO:0005829">
    <property type="term" value="C:cytosol"/>
    <property type="evidence" value="ECO:0007669"/>
    <property type="project" value="TreeGrafter"/>
</dbReference>
<feature type="region of interest" description="Disordered" evidence="3">
    <location>
        <begin position="152"/>
        <end position="190"/>
    </location>
</feature>
<feature type="region of interest" description="Disordered" evidence="3">
    <location>
        <begin position="1"/>
        <end position="27"/>
    </location>
</feature>
<dbReference type="Gene3D" id="3.30.70.3490">
    <property type="match status" value="1"/>
</dbReference>
<keyword evidence="5" id="KW-1185">Reference proteome</keyword>
<organism evidence="4 5">
    <name type="scientific">Agrocybe pediades</name>
    <dbReference type="NCBI Taxonomy" id="84607"/>
    <lineage>
        <taxon>Eukaryota</taxon>
        <taxon>Fungi</taxon>
        <taxon>Dikarya</taxon>
        <taxon>Basidiomycota</taxon>
        <taxon>Agaricomycotina</taxon>
        <taxon>Agaricomycetes</taxon>
        <taxon>Agaricomycetidae</taxon>
        <taxon>Agaricales</taxon>
        <taxon>Agaricineae</taxon>
        <taxon>Strophariaceae</taxon>
        <taxon>Agrocybe</taxon>
    </lineage>
</organism>